<evidence type="ECO:0000313" key="2">
    <source>
        <dbReference type="EMBL" id="CAJ1970007.1"/>
    </source>
</evidence>
<dbReference type="Gene3D" id="3.40.525.10">
    <property type="entry name" value="CRAL-TRIO lipid binding domain"/>
    <property type="match status" value="1"/>
</dbReference>
<gene>
    <name evidence="2" type="ORF">CYCCA115_LOCUS24031</name>
</gene>
<dbReference type="AlphaFoldDB" id="A0AAD2GEP4"/>
<reference evidence="2" key="1">
    <citation type="submission" date="2023-08" db="EMBL/GenBank/DDBJ databases">
        <authorList>
            <person name="Audoor S."/>
            <person name="Bilcke G."/>
        </authorList>
    </citation>
    <scope>NUCLEOTIDE SEQUENCE</scope>
</reference>
<sequence>MHRENRGGRSLKVDDHEVIPAEATDLKYVDSLIAKRMSSISAVDREKTYLDVHGISSDENKETPELVHKSLLQVQYEIGRLTEKEAYDLAVSMDRTYVCNPDFVLAFLRADVFDAKRAAARLARHFQLKLKLFGKDRLVVDITQDDLDKDDMEALYSGYGRFLPNKDRAGRTINFVLAGKKSTTISMLRRAFYNSMVELQDPDFQKKGYVLVAYSFNNGRGIGGQADGNYKFPKLTESLPIRVSALHVCHDGTLKRENISMVKAGLNSQAQLRTRDHYGTHEEVMSILQGHGIERGIIPIAEGGEITDLGAHRQRLLAQRSAERWAKPRRRIVHVPGEHDVLFGKGSPIQNHAGNRALRSLVLEYHERYFRAEKGQKIKIAQEIVDIIITQNSGVFLREDDGVWVTVENSVARTKVSAAFRTLRMDQKRRTAKPSVKVGYSAYQLY</sequence>
<keyword evidence="3" id="KW-1185">Reference proteome</keyword>
<dbReference type="InterPro" id="IPR049227">
    <property type="entry name" value="DUF6824"/>
</dbReference>
<dbReference type="Pfam" id="PF20710">
    <property type="entry name" value="DUF6824"/>
    <property type="match status" value="1"/>
</dbReference>
<name>A0AAD2GEP4_9STRA</name>
<accession>A0AAD2GEP4</accession>
<dbReference type="EMBL" id="CAKOGP040002447">
    <property type="protein sequence ID" value="CAJ1970007.1"/>
    <property type="molecule type" value="Genomic_DNA"/>
</dbReference>
<proteinExistence type="predicted"/>
<dbReference type="InterPro" id="IPR036865">
    <property type="entry name" value="CRAL-TRIO_dom_sf"/>
</dbReference>
<protein>
    <recommendedName>
        <fullName evidence="1">DUF6824 domain-containing protein</fullName>
    </recommendedName>
</protein>
<evidence type="ECO:0000259" key="1">
    <source>
        <dbReference type="Pfam" id="PF20710"/>
    </source>
</evidence>
<evidence type="ECO:0000313" key="3">
    <source>
        <dbReference type="Proteomes" id="UP001295423"/>
    </source>
</evidence>
<feature type="domain" description="DUF6824" evidence="1">
    <location>
        <begin position="340"/>
        <end position="421"/>
    </location>
</feature>
<dbReference type="Proteomes" id="UP001295423">
    <property type="component" value="Unassembled WGS sequence"/>
</dbReference>
<organism evidence="2 3">
    <name type="scientific">Cylindrotheca closterium</name>
    <dbReference type="NCBI Taxonomy" id="2856"/>
    <lineage>
        <taxon>Eukaryota</taxon>
        <taxon>Sar</taxon>
        <taxon>Stramenopiles</taxon>
        <taxon>Ochrophyta</taxon>
        <taxon>Bacillariophyta</taxon>
        <taxon>Bacillariophyceae</taxon>
        <taxon>Bacillariophycidae</taxon>
        <taxon>Bacillariales</taxon>
        <taxon>Bacillariaceae</taxon>
        <taxon>Cylindrotheca</taxon>
    </lineage>
</organism>
<comment type="caution">
    <text evidence="2">The sequence shown here is derived from an EMBL/GenBank/DDBJ whole genome shotgun (WGS) entry which is preliminary data.</text>
</comment>